<name>A0A4U0WIZ8_9PEZI</name>
<dbReference type="Gene3D" id="1.25.40.10">
    <property type="entry name" value="Tetratricopeptide repeat domain"/>
    <property type="match status" value="1"/>
</dbReference>
<gene>
    <name evidence="3" type="ORF">B0A55_10430</name>
</gene>
<protein>
    <recommendedName>
        <fullName evidence="2">SET domain-containing protein</fullName>
    </recommendedName>
</protein>
<dbReference type="EMBL" id="NAJQ01000994">
    <property type="protein sequence ID" value="TKA63010.1"/>
    <property type="molecule type" value="Genomic_DNA"/>
</dbReference>
<dbReference type="Gene3D" id="2.170.270.10">
    <property type="entry name" value="SET domain"/>
    <property type="match status" value="1"/>
</dbReference>
<evidence type="ECO:0000313" key="4">
    <source>
        <dbReference type="Proteomes" id="UP000309340"/>
    </source>
</evidence>
<dbReference type="InterPro" id="IPR046341">
    <property type="entry name" value="SET_dom_sf"/>
</dbReference>
<feature type="domain" description="SET" evidence="2">
    <location>
        <begin position="410"/>
        <end position="619"/>
    </location>
</feature>
<dbReference type="InterPro" id="IPR053209">
    <property type="entry name" value="Gramillin-biosynth_MTr"/>
</dbReference>
<dbReference type="Proteomes" id="UP000309340">
    <property type="component" value="Unassembled WGS sequence"/>
</dbReference>
<dbReference type="PROSITE" id="PS50280">
    <property type="entry name" value="SET"/>
    <property type="match status" value="1"/>
</dbReference>
<evidence type="ECO:0000313" key="3">
    <source>
        <dbReference type="EMBL" id="TKA63010.1"/>
    </source>
</evidence>
<reference evidence="3 4" key="1">
    <citation type="submission" date="2017-03" db="EMBL/GenBank/DDBJ databases">
        <title>Genomes of endolithic fungi from Antarctica.</title>
        <authorList>
            <person name="Coleine C."/>
            <person name="Masonjones S."/>
            <person name="Stajich J.E."/>
        </authorList>
    </citation>
    <scope>NUCLEOTIDE SEQUENCE [LARGE SCALE GENOMIC DNA]</scope>
    <source>
        <strain evidence="3 4">CCFEE 5184</strain>
    </source>
</reference>
<dbReference type="AlphaFoldDB" id="A0A4U0WIZ8"/>
<keyword evidence="4" id="KW-1185">Reference proteome</keyword>
<comment type="caution">
    <text evidence="3">The sequence shown here is derived from an EMBL/GenBank/DDBJ whole genome shotgun (WGS) entry which is preliminary data.</text>
</comment>
<dbReference type="InterPro" id="IPR011990">
    <property type="entry name" value="TPR-like_helical_dom_sf"/>
</dbReference>
<dbReference type="PANTHER" id="PTHR47643">
    <property type="entry name" value="TPR DOMAIN PROTEIN (AFU_ORTHOLOGUE AFUA_5G12710)"/>
    <property type="match status" value="1"/>
</dbReference>
<evidence type="ECO:0000256" key="1">
    <source>
        <dbReference type="SAM" id="MobiDB-lite"/>
    </source>
</evidence>
<sequence>MPTQSPSQHDQQDAQRREIAHSLTGYMQKRMGKPTSETKVYAERIRSGEHDDFMRRISIALQEQSRLILADLEGESVDAQGPDIPTLLFMHDTDHRVSSVPSRRGQRRTAKDPENVLAGLSQQAAAAREDPFVAISEPYGPCVAPLESLEVIKLSELTTETHHRGKILFVERIGIVIQSSIRTLCAIKDDDGEAEAVELYHRDASLAEDLPSETFFFIKEPYFTLSTRGFPVIRVDHPTDVVNPDSSPKGLSKLASKQQVSRTASEWKDVGNGFFAKQEYFKAGRAYQSALKAGAEGKLRLDVSRNLARVDLTLGRHEQARVNAINAVSDGSDPALVALDVKAYFRAASASYQLRDFPQSEEYSMKLLALASHDEDGLRLLERVRARLREIKDGEHDFQQLVKRLSRQQPRVDIADFTKRTVAGTSKGRGRGLFAAEDVSLGGVILCEKALCATFEWESENSSTKTYDVRLKKFDGFPAALWMSTVQKLQQTSPQCITQVTSLTGRHQGLASKAVVADGSHIIDAFQIHDIIAANAFAIPTPAKTQKTEAFGVMKTIVPAGTDSAKAMNIPDNCALFSYASLVNHSCLPNATRVFIGDAIVLRATRAIRKGEEILHSYVMPTVDVAVRHTRMELIWGFRCDCTLCKVEGRESDDIRQRRAAVVEEAGKLADDLTTHLVEASQRSEVVRRGERLHARLKATFKSEIYDGLPRAGMSHIQAALAQIYCFRKEYTRCRTMIIEAFDCLGWTLILHKAGATAAELMSPKPGHETRFCEEMSKKDRKLAEQVRELARTVYVALNGVEYGIGKIDADLGASGTSTGIPTR</sequence>
<feature type="region of interest" description="Disordered" evidence="1">
    <location>
        <begin position="96"/>
        <end position="115"/>
    </location>
</feature>
<organism evidence="3 4">
    <name type="scientific">Friedmanniomyces simplex</name>
    <dbReference type="NCBI Taxonomy" id="329884"/>
    <lineage>
        <taxon>Eukaryota</taxon>
        <taxon>Fungi</taxon>
        <taxon>Dikarya</taxon>
        <taxon>Ascomycota</taxon>
        <taxon>Pezizomycotina</taxon>
        <taxon>Dothideomycetes</taxon>
        <taxon>Dothideomycetidae</taxon>
        <taxon>Mycosphaerellales</taxon>
        <taxon>Teratosphaeriaceae</taxon>
        <taxon>Friedmanniomyces</taxon>
    </lineage>
</organism>
<dbReference type="Pfam" id="PF00856">
    <property type="entry name" value="SET"/>
    <property type="match status" value="1"/>
</dbReference>
<dbReference type="InterPro" id="IPR001214">
    <property type="entry name" value="SET_dom"/>
</dbReference>
<dbReference type="SUPFAM" id="SSF82199">
    <property type="entry name" value="SET domain"/>
    <property type="match status" value="1"/>
</dbReference>
<dbReference type="OrthoDB" id="438641at2759"/>
<proteinExistence type="predicted"/>
<dbReference type="PANTHER" id="PTHR47643:SF2">
    <property type="entry name" value="TPR DOMAIN PROTEIN (AFU_ORTHOLOGUE AFUA_5G12710)"/>
    <property type="match status" value="1"/>
</dbReference>
<dbReference type="STRING" id="329884.A0A4U0WIZ8"/>
<accession>A0A4U0WIZ8</accession>
<evidence type="ECO:0000259" key="2">
    <source>
        <dbReference type="PROSITE" id="PS50280"/>
    </source>
</evidence>
<dbReference type="SMART" id="SM00317">
    <property type="entry name" value="SET"/>
    <property type="match status" value="1"/>
</dbReference>
<dbReference type="SUPFAM" id="SSF48452">
    <property type="entry name" value="TPR-like"/>
    <property type="match status" value="1"/>
</dbReference>